<dbReference type="GO" id="GO:0005576">
    <property type="term" value="C:extracellular region"/>
    <property type="evidence" value="ECO:0007669"/>
    <property type="project" value="UniProtKB-SubCell"/>
</dbReference>
<dbReference type="PRINTS" id="PR00723">
    <property type="entry name" value="SUBTILISIN"/>
</dbReference>
<evidence type="ECO:0000313" key="14">
    <source>
        <dbReference type="Proteomes" id="UP000052052"/>
    </source>
</evidence>
<evidence type="ECO:0000256" key="6">
    <source>
        <dbReference type="ARBA" id="ARBA00022801"/>
    </source>
</evidence>
<keyword evidence="14" id="KW-1185">Reference proteome</keyword>
<feature type="active site" description="Charge relay system" evidence="9">
    <location>
        <position position="242"/>
    </location>
</feature>
<dbReference type="Proteomes" id="UP000052052">
    <property type="component" value="Unassembled WGS sequence"/>
</dbReference>
<evidence type="ECO:0000256" key="5">
    <source>
        <dbReference type="ARBA" id="ARBA00022729"/>
    </source>
</evidence>
<dbReference type="Gene3D" id="2.60.120.380">
    <property type="match status" value="1"/>
</dbReference>
<dbReference type="InterPro" id="IPR034176">
    <property type="entry name" value="Peptidases_S8_13"/>
</dbReference>
<dbReference type="InterPro" id="IPR023828">
    <property type="entry name" value="Peptidase_S8_Ser-AS"/>
</dbReference>
<feature type="domain" description="Peptidase C-terminal archaeal/bacterial" evidence="12">
    <location>
        <begin position="508"/>
        <end position="576"/>
    </location>
</feature>
<dbReference type="PATRIC" id="fig|344882.3.peg.145"/>
<name>A0A0R0D330_9GAMM</name>
<reference evidence="13 14" key="1">
    <citation type="submission" date="2015-05" db="EMBL/GenBank/DDBJ databases">
        <title>Genome sequencing and analysis of members of genus Stenotrophomonas.</title>
        <authorList>
            <person name="Patil P.P."/>
            <person name="Midha S."/>
            <person name="Patil P.B."/>
        </authorList>
    </citation>
    <scope>NUCLEOTIDE SEQUENCE [LARGE SCALE GENOMIC DNA]</scope>
    <source>
        <strain evidence="13 14">DSM 21858</strain>
    </source>
</reference>
<feature type="chain" id="PRO_5006394999" description="Protease" evidence="10">
    <location>
        <begin position="22"/>
        <end position="591"/>
    </location>
</feature>
<dbReference type="CDD" id="cd07496">
    <property type="entry name" value="Peptidases_S8_13"/>
    <property type="match status" value="1"/>
</dbReference>
<dbReference type="RefSeq" id="WP_057656685.1">
    <property type="nucleotide sequence ID" value="NZ_LDJL01000001.1"/>
</dbReference>
<keyword evidence="5 10" id="KW-0732">Signal</keyword>
<dbReference type="STRING" id="344882.ABB29_00705"/>
<evidence type="ECO:0000256" key="2">
    <source>
        <dbReference type="ARBA" id="ARBA00011073"/>
    </source>
</evidence>
<feature type="active site" description="Charge relay system" evidence="9">
    <location>
        <position position="421"/>
    </location>
</feature>
<evidence type="ECO:0000256" key="4">
    <source>
        <dbReference type="ARBA" id="ARBA00022670"/>
    </source>
</evidence>
<dbReference type="Gene3D" id="3.40.50.200">
    <property type="entry name" value="Peptidase S8/S53 domain"/>
    <property type="match status" value="1"/>
</dbReference>
<evidence type="ECO:0000256" key="8">
    <source>
        <dbReference type="ARBA" id="ARBA00023145"/>
    </source>
</evidence>
<proteinExistence type="inferred from homology"/>
<evidence type="ECO:0000256" key="7">
    <source>
        <dbReference type="ARBA" id="ARBA00022825"/>
    </source>
</evidence>
<organism evidence="13 14">
    <name type="scientific">Pseudoxanthomonas dokdonensis</name>
    <dbReference type="NCBI Taxonomy" id="344882"/>
    <lineage>
        <taxon>Bacteria</taxon>
        <taxon>Pseudomonadati</taxon>
        <taxon>Pseudomonadota</taxon>
        <taxon>Gammaproteobacteria</taxon>
        <taxon>Lysobacterales</taxon>
        <taxon>Lysobacteraceae</taxon>
        <taxon>Pseudoxanthomonas</taxon>
    </lineage>
</organism>
<dbReference type="Pfam" id="PF04151">
    <property type="entry name" value="PPC"/>
    <property type="match status" value="1"/>
</dbReference>
<dbReference type="PROSITE" id="PS51892">
    <property type="entry name" value="SUBTILASE"/>
    <property type="match status" value="1"/>
</dbReference>
<dbReference type="GO" id="GO:0006508">
    <property type="term" value="P:proteolysis"/>
    <property type="evidence" value="ECO:0007669"/>
    <property type="project" value="UniProtKB-KW"/>
</dbReference>
<evidence type="ECO:0000256" key="10">
    <source>
        <dbReference type="SAM" id="SignalP"/>
    </source>
</evidence>
<evidence type="ECO:0000259" key="11">
    <source>
        <dbReference type="Pfam" id="PF00082"/>
    </source>
</evidence>
<dbReference type="AlphaFoldDB" id="A0A0R0D330"/>
<evidence type="ECO:0000256" key="3">
    <source>
        <dbReference type="ARBA" id="ARBA00022525"/>
    </source>
</evidence>
<dbReference type="FunFam" id="3.40.50.200:FF:000022">
    <property type="entry name" value="Extracellular protease"/>
    <property type="match status" value="1"/>
</dbReference>
<feature type="signal peptide" evidence="10">
    <location>
        <begin position="1"/>
        <end position="21"/>
    </location>
</feature>
<feature type="active site" description="Charge relay system" evidence="9">
    <location>
        <position position="181"/>
    </location>
</feature>
<accession>A0A0R0D330</accession>
<dbReference type="InterPro" id="IPR036852">
    <property type="entry name" value="Peptidase_S8/S53_dom_sf"/>
</dbReference>
<dbReference type="OrthoDB" id="9790784at2"/>
<dbReference type="InterPro" id="IPR015500">
    <property type="entry name" value="Peptidase_S8_subtilisin-rel"/>
</dbReference>
<gene>
    <name evidence="13" type="ORF">ABB29_00705</name>
</gene>
<dbReference type="SUPFAM" id="SSF52743">
    <property type="entry name" value="Subtilisin-like"/>
    <property type="match status" value="1"/>
</dbReference>
<keyword evidence="7 9" id="KW-0720">Serine protease</keyword>
<evidence type="ECO:0008006" key="15">
    <source>
        <dbReference type="Google" id="ProtNLM"/>
    </source>
</evidence>
<comment type="similarity">
    <text evidence="2 9">Belongs to the peptidase S8 family.</text>
</comment>
<evidence type="ECO:0000256" key="9">
    <source>
        <dbReference type="PROSITE-ProRule" id="PRU01240"/>
    </source>
</evidence>
<dbReference type="GO" id="GO:0004252">
    <property type="term" value="F:serine-type endopeptidase activity"/>
    <property type="evidence" value="ECO:0007669"/>
    <property type="project" value="UniProtKB-UniRule"/>
</dbReference>
<dbReference type="EMBL" id="LDJL01000001">
    <property type="protein sequence ID" value="KRG72019.1"/>
    <property type="molecule type" value="Genomic_DNA"/>
</dbReference>
<comment type="caution">
    <text evidence="13">The sequence shown here is derived from an EMBL/GenBank/DDBJ whole genome shotgun (WGS) entry which is preliminary data.</text>
</comment>
<protein>
    <recommendedName>
        <fullName evidence="15">Protease</fullName>
    </recommendedName>
</protein>
<evidence type="ECO:0000256" key="1">
    <source>
        <dbReference type="ARBA" id="ARBA00004613"/>
    </source>
</evidence>
<dbReference type="InterPro" id="IPR007280">
    <property type="entry name" value="Peptidase_C_arc/bac"/>
</dbReference>
<keyword evidence="8" id="KW-0865">Zymogen</keyword>
<dbReference type="PROSITE" id="PS00138">
    <property type="entry name" value="SUBTILASE_SER"/>
    <property type="match status" value="1"/>
</dbReference>
<keyword evidence="3" id="KW-0964">Secreted</keyword>
<keyword evidence="6 9" id="KW-0378">Hydrolase</keyword>
<keyword evidence="4 9" id="KW-0645">Protease</keyword>
<dbReference type="Pfam" id="PF00082">
    <property type="entry name" value="Peptidase_S8"/>
    <property type="match status" value="1"/>
</dbReference>
<evidence type="ECO:0000313" key="13">
    <source>
        <dbReference type="EMBL" id="KRG72019.1"/>
    </source>
</evidence>
<dbReference type="InterPro" id="IPR000209">
    <property type="entry name" value="Peptidase_S8/S53_dom"/>
</dbReference>
<evidence type="ECO:0000259" key="12">
    <source>
        <dbReference type="Pfam" id="PF04151"/>
    </source>
</evidence>
<dbReference type="InterPro" id="IPR050131">
    <property type="entry name" value="Peptidase_S8_subtilisin-like"/>
</dbReference>
<dbReference type="PANTHER" id="PTHR43806:SF11">
    <property type="entry name" value="CEREVISIN-RELATED"/>
    <property type="match status" value="1"/>
</dbReference>
<dbReference type="PANTHER" id="PTHR43806">
    <property type="entry name" value="PEPTIDASE S8"/>
    <property type="match status" value="1"/>
</dbReference>
<sequence length="591" mass="60402">MVIRKTALSLILAGICAPAMAAGARIDYSALDDATLSNTPRFIVKYKDGSSARTQAVARQKSLDAVATRALPIFGTQSTAKGKAAGLSLTSLRSTGRGMNVVRASRKMTRAQAQSLMQTLAADPNVEYVAVDGRVHADALPNDPYLTQYQQWHYGTGAGGARVTEAWKQSTGEGVVVAVIDTGATHHPDLVANLLPGYDFITDSFVSRRENDERVAGGWDLGDWNVANECYSGQAAKDSSWHGTHVSGTIAEVTNNNAGGAGIAYNAKVVPVRVLGRCGGYDSDVADAIIWAAGGSVAGVPANPNPAEVLNLSLGSDQLCPQVMQDAINTAVSLGATVVVAAGNDNGDAAQHSPASCSNVVTIGATSKTGQRAGYSNYGATVDLSAPGGGGGGADDVVWSTVNASTTSEGDPAFGGMAGTSMATPHVVGVVALMQSVAPKPLSPSQVEGLLKATARPFPVKVDKVIGSGILNAELAVQKAATFGQPISANPLASGIATAVPPLAAGESQIFGIKVPEGATRLDLLTYSGRGTVTLYSQYESEPYPTSNVGSSVRPGTNQTITINSPAAGTYYVKVTATAAAAGVLIRATVR</sequence>
<feature type="domain" description="Peptidase S8/S53" evidence="11">
    <location>
        <begin position="172"/>
        <end position="469"/>
    </location>
</feature>
<comment type="subcellular location">
    <subcellularLocation>
        <location evidence="1">Secreted</location>
    </subcellularLocation>
</comment>